<dbReference type="Gene3D" id="1.10.287.380">
    <property type="entry name" value="Valyl-tRNA synthetase, C-terminal domain"/>
    <property type="match status" value="1"/>
</dbReference>
<comment type="subunit">
    <text evidence="2 12">Monomer.</text>
</comment>
<dbReference type="FunFam" id="3.40.50.620:FF:000032">
    <property type="entry name" value="Valine--tRNA ligase"/>
    <property type="match status" value="1"/>
</dbReference>
<evidence type="ECO:0000256" key="8">
    <source>
        <dbReference type="ARBA" id="ARBA00023054"/>
    </source>
</evidence>
<dbReference type="eggNOG" id="COG0525">
    <property type="taxonomic scope" value="Bacteria"/>
</dbReference>
<feature type="domain" description="Valyl-tRNA synthetase tRNA-binding arm" evidence="15">
    <location>
        <begin position="997"/>
        <end position="1061"/>
    </location>
</feature>
<feature type="domain" description="Methionyl/Valyl/Leucyl/Isoleucyl-tRNA synthetase anticodon-binding" evidence="14">
    <location>
        <begin position="794"/>
        <end position="939"/>
    </location>
</feature>
<evidence type="ECO:0000256" key="12">
    <source>
        <dbReference type="HAMAP-Rule" id="MF_02004"/>
    </source>
</evidence>
<dbReference type="GO" id="GO:0006438">
    <property type="term" value="P:valyl-tRNA aminoacylation"/>
    <property type="evidence" value="ECO:0007669"/>
    <property type="project" value="UniProtKB-UniRule"/>
</dbReference>
<dbReference type="InterPro" id="IPR010978">
    <property type="entry name" value="tRNA-bd_arm"/>
</dbReference>
<dbReference type="InterPro" id="IPR033705">
    <property type="entry name" value="Anticodon_Ia_Val"/>
</dbReference>
<dbReference type="OrthoDB" id="9810365at2"/>
<evidence type="ECO:0000259" key="14">
    <source>
        <dbReference type="Pfam" id="PF08264"/>
    </source>
</evidence>
<reference evidence="16 17" key="1">
    <citation type="journal article" date="2010" name="J. Bacteriol.">
        <title>Genome sequences of Oceanicola granulosus HTCC2516(T) and Oceanicola batsensis HTCC2597(TDelta).</title>
        <authorList>
            <person name="Thrash J.C."/>
            <person name="Cho J.C."/>
            <person name="Vergin K.L."/>
            <person name="Giovannoni S.J."/>
        </authorList>
    </citation>
    <scope>NUCLEOTIDE SEQUENCE [LARGE SCALE GENOMIC DNA]</scope>
    <source>
        <strain evidence="17">ATCC BAA-863 / DSM 15984 / KCTC 12145 / HTCC2597</strain>
    </source>
</reference>
<dbReference type="SUPFAM" id="SSF50677">
    <property type="entry name" value="ValRS/IleRS/LeuRS editing domain"/>
    <property type="match status" value="1"/>
</dbReference>
<name>A3U1W7_PSEBH</name>
<dbReference type="Pfam" id="PF10458">
    <property type="entry name" value="Val_tRNA-synt_C"/>
    <property type="match status" value="1"/>
</dbReference>
<evidence type="ECO:0000313" key="17">
    <source>
        <dbReference type="Proteomes" id="UP000004318"/>
    </source>
</evidence>
<keyword evidence="3 12" id="KW-0963">Cytoplasm</keyword>
<dbReference type="EMBL" id="AAMO01000010">
    <property type="protein sequence ID" value="EAQ01901.1"/>
    <property type="molecule type" value="Genomic_DNA"/>
</dbReference>
<dbReference type="Gene3D" id="1.10.730.10">
    <property type="entry name" value="Isoleucyl-tRNA Synthetase, Domain 1"/>
    <property type="match status" value="1"/>
</dbReference>
<dbReference type="InterPro" id="IPR001412">
    <property type="entry name" value="aa-tRNA-synth_I_CS"/>
</dbReference>
<dbReference type="Proteomes" id="UP000004318">
    <property type="component" value="Unassembled WGS sequence"/>
</dbReference>
<dbReference type="NCBIfam" id="NF004349">
    <property type="entry name" value="PRK05729.1"/>
    <property type="match status" value="1"/>
</dbReference>
<proteinExistence type="inferred from homology"/>
<evidence type="ECO:0000256" key="7">
    <source>
        <dbReference type="ARBA" id="ARBA00022917"/>
    </source>
</evidence>
<dbReference type="GO" id="GO:0005829">
    <property type="term" value="C:cytosol"/>
    <property type="evidence" value="ECO:0007669"/>
    <property type="project" value="TreeGrafter"/>
</dbReference>
<dbReference type="HOGENOM" id="CLU_001493_0_2_5"/>
<dbReference type="InterPro" id="IPR037118">
    <property type="entry name" value="Val-tRNA_synth_C_sf"/>
</dbReference>
<dbReference type="SUPFAM" id="SSF47323">
    <property type="entry name" value="Anticodon-binding domain of a subclass of class I aminoacyl-tRNA synthetases"/>
    <property type="match status" value="1"/>
</dbReference>
<feature type="short sequence motif" description="'KMSKS' region" evidence="12">
    <location>
        <begin position="710"/>
        <end position="714"/>
    </location>
</feature>
<dbReference type="GO" id="GO:0004832">
    <property type="term" value="F:valine-tRNA ligase activity"/>
    <property type="evidence" value="ECO:0007669"/>
    <property type="project" value="UniProtKB-UniRule"/>
</dbReference>
<comment type="subcellular location">
    <subcellularLocation>
        <location evidence="1 12">Cytoplasm</location>
    </subcellularLocation>
</comment>
<dbReference type="InterPro" id="IPR019499">
    <property type="entry name" value="Val-tRNA_synth_tRNA-bd"/>
</dbReference>
<dbReference type="HAMAP" id="MF_02004">
    <property type="entry name" value="Val_tRNA_synth_type1"/>
    <property type="match status" value="1"/>
</dbReference>
<dbReference type="STRING" id="252305.OB2597_00750"/>
<comment type="domain">
    <text evidence="12">The C-terminal coiled-coil domain is crucial for aminoacylation activity.</text>
</comment>
<evidence type="ECO:0000256" key="2">
    <source>
        <dbReference type="ARBA" id="ARBA00011245"/>
    </source>
</evidence>
<dbReference type="GO" id="GO:0002161">
    <property type="term" value="F:aminoacyl-tRNA deacylase activity"/>
    <property type="evidence" value="ECO:0007669"/>
    <property type="project" value="InterPro"/>
</dbReference>
<feature type="domain" description="Aminoacyl-tRNA synthetase class Ia" evidence="13">
    <location>
        <begin position="16"/>
        <end position="743"/>
    </location>
</feature>
<dbReference type="InterPro" id="IPR002303">
    <property type="entry name" value="Valyl-tRNA_ligase"/>
</dbReference>
<dbReference type="PRINTS" id="PR00986">
    <property type="entry name" value="TRNASYNTHVAL"/>
</dbReference>
<dbReference type="FunFam" id="1.10.287.380:FF:000001">
    <property type="entry name" value="Valine--tRNA ligase"/>
    <property type="match status" value="1"/>
</dbReference>
<dbReference type="GO" id="GO:0005524">
    <property type="term" value="F:ATP binding"/>
    <property type="evidence" value="ECO:0007669"/>
    <property type="project" value="UniProtKB-UniRule"/>
</dbReference>
<evidence type="ECO:0000256" key="5">
    <source>
        <dbReference type="ARBA" id="ARBA00022741"/>
    </source>
</evidence>
<dbReference type="Gene3D" id="3.40.50.620">
    <property type="entry name" value="HUPs"/>
    <property type="match status" value="2"/>
</dbReference>
<dbReference type="Pfam" id="PF00133">
    <property type="entry name" value="tRNA-synt_1"/>
    <property type="match status" value="1"/>
</dbReference>
<dbReference type="RefSeq" id="WP_009804404.1">
    <property type="nucleotide sequence ID" value="NZ_CH724131.1"/>
</dbReference>
<keyword evidence="5 12" id="KW-0547">Nucleotide-binding</keyword>
<dbReference type="Pfam" id="PF08264">
    <property type="entry name" value="Anticodon_1"/>
    <property type="match status" value="1"/>
</dbReference>
<dbReference type="SUPFAM" id="SSF52374">
    <property type="entry name" value="Nucleotidylyl transferase"/>
    <property type="match status" value="1"/>
</dbReference>
<comment type="similarity">
    <text evidence="11 12">Belongs to the class-I aminoacyl-tRNA synthetase family. ValS type 1 subfamily.</text>
</comment>
<evidence type="ECO:0000313" key="16">
    <source>
        <dbReference type="EMBL" id="EAQ01901.1"/>
    </source>
</evidence>
<sequence>MTMEKTFNAAEAEDRIYKAWEESGAFKAGANASRSETYSIMIPPPNVTGSLHVGHAFNNTLQDILIRWKRMQGFDTLWQPGTDHAGIATQLVTEREMAANHEPSRVEMGREAFIERVWQQKVKTRGTIIGQLKRLGASADWSREAFTMGGAAGDPDRETVTANFHDAVIKVFVDMYEKGLIYRGKRLVNWDPHFETAISDLEVENVETAGHMWHFKYPLAGGETYTYVEKDEDGNVVLEEERDYISIATTRPETMLGDGAVAVHPSDERYAPIVGKLCEIPVGPKEHRRLIPIITDEYPDKNFGSGAVKITGAHDFNDYAVAQRGGIPLYRLMDTKAHMRDDGEDYATCAQRAQEIANGAEFGETEVDTLNLVPDHLRGLDRFEARRKVVEEISAEGLAVMTRADDPRLGKAAVAPAPAPGPQGGEAAGGVQAEARDAVHQVPLVEAKAIMQPFGDRSKVVIEPMLTDQWFVDAEKIVGPALDAVRNGDVRIMPESGEKTYFHWLENIEPWCISRQLWWGHQIPVWYGFDLAREGFRDDEADGALDMVEITRLLSEQHLLRGEEHLQCAQDFETVKGQFNEVLNRLPTPLNHAQVVEVADRATARETMARSLADYTASQDPTQVIYPVWREADVLDTWFSSGLWPIGTLGWPDETPEMKKYFPTSVLVTGQDILFFWVARMMMMQLAVVGEKPFSDVYLHGLVRDAKGKKMSKTVGNVIDPLEIIDEYGADALRFANAAMATLGGVLKLDAQRIAGYRNFGTKLWNATRFAEMNGVYEAGAPSPEVPEAVATVNRWIVGETARVRETVDAALAAYRFDDAASALYRFVWGKVCDWYVEFSKPLLAENAAERGETQRVMGWVLDQCMIMLHPMMPFITEELWSATGDRPKMLVHADWPTYGSDLIDPKADREMNWVVALIEDIRSVRAQMHVPAGLQVPLVVNDWDETAQAAWGRNEALIQRLARIESLTWVESFPKGCVTIAAEGATFGLPLADIIDVTTEKARLEKSLQKLGKEIGGMEGRLNNPNFIESAPEEVVTETRENLAARKDEEAKLRAALDRMAELE</sequence>
<evidence type="ECO:0000256" key="6">
    <source>
        <dbReference type="ARBA" id="ARBA00022840"/>
    </source>
</evidence>
<keyword evidence="7 12" id="KW-0648">Protein biosynthesis</keyword>
<comment type="caution">
    <text evidence="16">The sequence shown here is derived from an EMBL/GenBank/DDBJ whole genome shotgun (WGS) entry which is preliminary data.</text>
</comment>
<dbReference type="InterPro" id="IPR009080">
    <property type="entry name" value="tRNAsynth_Ia_anticodon-bd"/>
</dbReference>
<keyword evidence="9 12" id="KW-0030">Aminoacyl-tRNA synthetase</keyword>
<keyword evidence="17" id="KW-1185">Reference proteome</keyword>
<evidence type="ECO:0000256" key="9">
    <source>
        <dbReference type="ARBA" id="ARBA00023146"/>
    </source>
</evidence>
<keyword evidence="6 12" id="KW-0067">ATP-binding</keyword>
<evidence type="ECO:0000259" key="15">
    <source>
        <dbReference type="Pfam" id="PF10458"/>
    </source>
</evidence>
<dbReference type="PANTHER" id="PTHR11946">
    <property type="entry name" value="VALYL-TRNA SYNTHETASES"/>
    <property type="match status" value="1"/>
</dbReference>
<dbReference type="EC" id="6.1.1.9" evidence="12"/>
<dbReference type="PROSITE" id="PS00178">
    <property type="entry name" value="AA_TRNA_LIGASE_I"/>
    <property type="match status" value="1"/>
</dbReference>
<dbReference type="Gene3D" id="3.90.740.10">
    <property type="entry name" value="Valyl/Leucyl/Isoleucyl-tRNA synthetase, editing domain"/>
    <property type="match status" value="1"/>
</dbReference>
<dbReference type="SUPFAM" id="SSF46589">
    <property type="entry name" value="tRNA-binding arm"/>
    <property type="match status" value="1"/>
</dbReference>
<keyword evidence="4 12" id="KW-0436">Ligase</keyword>
<dbReference type="AlphaFoldDB" id="A3U1W7"/>
<dbReference type="InterPro" id="IPR013155">
    <property type="entry name" value="M/V/L/I-tRNA-synth_anticd-bd"/>
</dbReference>
<dbReference type="CDD" id="cd07962">
    <property type="entry name" value="Anticodon_Ia_Val"/>
    <property type="match status" value="1"/>
</dbReference>
<evidence type="ECO:0000256" key="3">
    <source>
        <dbReference type="ARBA" id="ARBA00022490"/>
    </source>
</evidence>
<accession>A3U1W7</accession>
<comment type="domain">
    <text evidence="12">ValRS has two distinct active sites: one for aminoacylation and one for editing. The misactivated threonine is translocated from the active site to the editing site.</text>
</comment>
<evidence type="ECO:0000256" key="1">
    <source>
        <dbReference type="ARBA" id="ARBA00004496"/>
    </source>
</evidence>
<protein>
    <recommendedName>
        <fullName evidence="12">Valine--tRNA ligase</fullName>
        <ecNumber evidence="12">6.1.1.9</ecNumber>
    </recommendedName>
    <alternativeName>
        <fullName evidence="12">Valyl-tRNA synthetase</fullName>
        <shortName evidence="12">ValRS</shortName>
    </alternativeName>
</protein>
<organism evidence="16 17">
    <name type="scientific">Pseudooceanicola batsensis (strain ATCC BAA-863 / DSM 15984 / KCTC 12145 / HTCC2597)</name>
    <name type="common">Oceanicola batsensis</name>
    <dbReference type="NCBI Taxonomy" id="252305"/>
    <lineage>
        <taxon>Bacteria</taxon>
        <taxon>Pseudomonadati</taxon>
        <taxon>Pseudomonadota</taxon>
        <taxon>Alphaproteobacteria</taxon>
        <taxon>Rhodobacterales</taxon>
        <taxon>Paracoccaceae</taxon>
        <taxon>Pseudooceanicola</taxon>
    </lineage>
</organism>
<evidence type="ECO:0000256" key="10">
    <source>
        <dbReference type="ARBA" id="ARBA00047552"/>
    </source>
</evidence>
<evidence type="ECO:0000256" key="11">
    <source>
        <dbReference type="ARBA" id="ARBA00060830"/>
    </source>
</evidence>
<keyword evidence="8 12" id="KW-0175">Coiled coil</keyword>
<comment type="catalytic activity">
    <reaction evidence="10 12">
        <text>tRNA(Val) + L-valine + ATP = L-valyl-tRNA(Val) + AMP + diphosphate</text>
        <dbReference type="Rhea" id="RHEA:10704"/>
        <dbReference type="Rhea" id="RHEA-COMP:9672"/>
        <dbReference type="Rhea" id="RHEA-COMP:9708"/>
        <dbReference type="ChEBI" id="CHEBI:30616"/>
        <dbReference type="ChEBI" id="CHEBI:33019"/>
        <dbReference type="ChEBI" id="CHEBI:57762"/>
        <dbReference type="ChEBI" id="CHEBI:78442"/>
        <dbReference type="ChEBI" id="CHEBI:78537"/>
        <dbReference type="ChEBI" id="CHEBI:456215"/>
        <dbReference type="EC" id="6.1.1.9"/>
    </reaction>
</comment>
<evidence type="ECO:0000256" key="4">
    <source>
        <dbReference type="ARBA" id="ARBA00022598"/>
    </source>
</evidence>
<gene>
    <name evidence="12" type="primary">valS</name>
    <name evidence="16" type="ORF">OB2597_00750</name>
</gene>
<feature type="binding site" evidence="12">
    <location>
        <position position="713"/>
    </location>
    <ligand>
        <name>ATP</name>
        <dbReference type="ChEBI" id="CHEBI:30616"/>
    </ligand>
</feature>
<comment type="function">
    <text evidence="12">Catalyzes the attachment of valine to tRNA(Val). As ValRS can inadvertently accommodate and process structurally similar amino acids such as threonine, to avoid such errors, it has a 'posttransfer' editing activity that hydrolyzes mischarged Thr-tRNA(Val) in a tRNA-dependent manner.</text>
</comment>
<dbReference type="InterPro" id="IPR014729">
    <property type="entry name" value="Rossmann-like_a/b/a_fold"/>
</dbReference>
<feature type="short sequence motif" description="'HIGH' region" evidence="12">
    <location>
        <begin position="45"/>
        <end position="55"/>
    </location>
</feature>
<evidence type="ECO:0000259" key="13">
    <source>
        <dbReference type="Pfam" id="PF00133"/>
    </source>
</evidence>
<dbReference type="PANTHER" id="PTHR11946:SF93">
    <property type="entry name" value="VALINE--TRNA LIGASE, CHLOROPLASTIC_MITOCHONDRIAL 2"/>
    <property type="match status" value="1"/>
</dbReference>
<dbReference type="InterPro" id="IPR009008">
    <property type="entry name" value="Val/Leu/Ile-tRNA-synth_edit"/>
</dbReference>
<dbReference type="InterPro" id="IPR002300">
    <property type="entry name" value="aa-tRNA-synth_Ia"/>
</dbReference>